<gene>
    <name evidence="2" type="ORF">SSLN_LOCUS6637</name>
</gene>
<feature type="signal peptide" evidence="1">
    <location>
        <begin position="1"/>
        <end position="15"/>
    </location>
</feature>
<dbReference type="AlphaFoldDB" id="A0A183SQY9"/>
<evidence type="ECO:0000313" key="4">
    <source>
        <dbReference type="WBParaSite" id="SSLN_0000684601-mRNA-1"/>
    </source>
</evidence>
<feature type="chain" id="PRO_5043141263" evidence="1">
    <location>
        <begin position="16"/>
        <end position="114"/>
    </location>
</feature>
<organism evidence="4">
    <name type="scientific">Schistocephalus solidus</name>
    <name type="common">Tapeworm</name>
    <dbReference type="NCBI Taxonomy" id="70667"/>
    <lineage>
        <taxon>Eukaryota</taxon>
        <taxon>Metazoa</taxon>
        <taxon>Spiralia</taxon>
        <taxon>Lophotrochozoa</taxon>
        <taxon>Platyhelminthes</taxon>
        <taxon>Cestoda</taxon>
        <taxon>Eucestoda</taxon>
        <taxon>Diphyllobothriidea</taxon>
        <taxon>Diphyllobothriidae</taxon>
        <taxon>Schistocephalus</taxon>
    </lineage>
</organism>
<evidence type="ECO:0000313" key="3">
    <source>
        <dbReference type="Proteomes" id="UP000275846"/>
    </source>
</evidence>
<evidence type="ECO:0000313" key="2">
    <source>
        <dbReference type="EMBL" id="VDL93022.1"/>
    </source>
</evidence>
<keyword evidence="3" id="KW-1185">Reference proteome</keyword>
<name>A0A183SQY9_SCHSO</name>
<dbReference type="EMBL" id="UYSU01033786">
    <property type="protein sequence ID" value="VDL93022.1"/>
    <property type="molecule type" value="Genomic_DNA"/>
</dbReference>
<sequence>MLPLILVISVVGVLCRSPLLGGGSASTAVAVTAAAAATVFWRQNRARDMAQWAPRRWPPCEQLARGQRSLASRSASKGARVEGEVEEAISRWQSPRLVRPFSAAVTGASTAPDR</sequence>
<reference evidence="2 3" key="2">
    <citation type="submission" date="2018-11" db="EMBL/GenBank/DDBJ databases">
        <authorList>
            <consortium name="Pathogen Informatics"/>
        </authorList>
    </citation>
    <scope>NUCLEOTIDE SEQUENCE [LARGE SCALE GENOMIC DNA]</scope>
    <source>
        <strain evidence="2 3">NST_G2</strain>
    </source>
</reference>
<reference evidence="4" key="1">
    <citation type="submission" date="2016-06" db="UniProtKB">
        <authorList>
            <consortium name="WormBaseParasite"/>
        </authorList>
    </citation>
    <scope>IDENTIFICATION</scope>
</reference>
<evidence type="ECO:0000256" key="1">
    <source>
        <dbReference type="SAM" id="SignalP"/>
    </source>
</evidence>
<accession>A0A183SQY9</accession>
<keyword evidence="1" id="KW-0732">Signal</keyword>
<dbReference type="Proteomes" id="UP000275846">
    <property type="component" value="Unassembled WGS sequence"/>
</dbReference>
<protein>
    <submittedName>
        <fullName evidence="4">Secreted protein</fullName>
    </submittedName>
</protein>
<proteinExistence type="predicted"/>
<dbReference type="WBParaSite" id="SSLN_0000684601-mRNA-1">
    <property type="protein sequence ID" value="SSLN_0000684601-mRNA-1"/>
    <property type="gene ID" value="SSLN_0000684601"/>
</dbReference>